<keyword evidence="4" id="KW-1185">Reference proteome</keyword>
<proteinExistence type="predicted"/>
<evidence type="ECO:0000259" key="2">
    <source>
        <dbReference type="Pfam" id="PF22749"/>
    </source>
</evidence>
<feature type="compositionally biased region" description="Low complexity" evidence="1">
    <location>
        <begin position="65"/>
        <end position="78"/>
    </location>
</feature>
<dbReference type="OMA" id="RNPRICA"/>
<dbReference type="InterPro" id="IPR048263">
    <property type="entry name" value="Arb2"/>
</dbReference>
<dbReference type="EMBL" id="GL698529">
    <property type="protein sequence ID" value="EFY87305.1"/>
    <property type="molecule type" value="Genomic_DNA"/>
</dbReference>
<protein>
    <recommendedName>
        <fullName evidence="2">Arb2 domain-containing protein</fullName>
    </recommendedName>
</protein>
<dbReference type="STRING" id="655827.E9E9V4"/>
<sequence length="791" mass="86420">MSQPKYTVFVRVPIPRGDFIDPPPGVKCIAERFDVPVDFLLKQVAYLTERHASQVRAQVRKATAAAKGSAAPSPIPGAEPTGSSHQRAASALSGRRDSPMPRPDGALSGTPLSIPIRPNMSRDTSANTTILKDVASSSSPRHGTSFPARAADQAGRKRLSSLPISSTTAKSPEPQTNHRRNETVSPGPAESSSNESSDEESSPAQSRIIRRPPRFQQQQEAAETYPDDGDDELEPAFQPFQALDQPGQDLASTVRGDGRASGRRNQKNPMREYIHQSQMSDDSSTGSPTAIPKPKSKESKIPGPLSPRRAAELAGRSPSGKGKANSREGSDGTPSMGSSFSDLDGLFKTIAVMFRRHWSGLPKDAAFPSDLKGLGSVSTTPNYHGTQANKSRYFVNDDDEIRSVKSPEQYFKFFINKNSRINQRQRFEFDNALEDIIHKRLVAEGLEKIALPLGSMTSGKHVPVFATPDLPSKSRIIVFFGEPTKALGMLAGRVANGPGGINKGSLVSVVQELQKQVTSNKDSSPPGVFIANPGQLYWWPEGRRMLTTTDSTAIPLPSLVHAGRRHIPGINTVVAHEAPEKHVKSVFSTLLEVVGECTKVHLIAIGQSCELVTKFLDDKTNWHAWKDRLDAMLLMGTVYPADDLANQALRDFMAKRTRAYIVSAEPLDAPLAPPSGNKEEQIPAFGCPCYSSSEPFYAEMVLIRALKPALQYLENVALAPGYENDDTLVAAKPKQEFTDEDWEKLPDSEKPLIGVVDEDHMKQEVKNQKRWRKFLETGEACDTDSSDDEET</sequence>
<dbReference type="eggNOG" id="ENOG502SGUN">
    <property type="taxonomic scope" value="Eukaryota"/>
</dbReference>
<dbReference type="GO" id="GO:0005634">
    <property type="term" value="C:nucleus"/>
    <property type="evidence" value="ECO:0007669"/>
    <property type="project" value="TreeGrafter"/>
</dbReference>
<evidence type="ECO:0000313" key="4">
    <source>
        <dbReference type="Proteomes" id="UP000002499"/>
    </source>
</evidence>
<evidence type="ECO:0000256" key="1">
    <source>
        <dbReference type="SAM" id="MobiDB-lite"/>
    </source>
</evidence>
<organism evidence="4">
    <name type="scientific">Metarhizium acridum (strain CQMa 102)</name>
    <dbReference type="NCBI Taxonomy" id="655827"/>
    <lineage>
        <taxon>Eukaryota</taxon>
        <taxon>Fungi</taxon>
        <taxon>Dikarya</taxon>
        <taxon>Ascomycota</taxon>
        <taxon>Pezizomycotina</taxon>
        <taxon>Sordariomycetes</taxon>
        <taxon>Hypocreomycetidae</taxon>
        <taxon>Hypocreales</taxon>
        <taxon>Clavicipitaceae</taxon>
        <taxon>Metarhizium</taxon>
    </lineage>
</organism>
<dbReference type="HOGENOM" id="CLU_353388_0_0_1"/>
<name>E9E9V4_METAQ</name>
<feature type="compositionally biased region" description="Polar residues" evidence="1">
    <location>
        <begin position="121"/>
        <end position="142"/>
    </location>
</feature>
<dbReference type="OrthoDB" id="421951at2759"/>
<feature type="domain" description="Arb2" evidence="2">
    <location>
        <begin position="393"/>
        <end position="667"/>
    </location>
</feature>
<accession>E9E9V4</accession>
<dbReference type="GO" id="GO:0031048">
    <property type="term" value="P:regulatory ncRNA-mediated heterochromatin formation"/>
    <property type="evidence" value="ECO:0007669"/>
    <property type="project" value="TreeGrafter"/>
</dbReference>
<evidence type="ECO:0000313" key="3">
    <source>
        <dbReference type="EMBL" id="EFY87305.1"/>
    </source>
</evidence>
<dbReference type="Gene3D" id="1.10.10.2570">
    <property type="match status" value="1"/>
</dbReference>
<feature type="compositionally biased region" description="Polar residues" evidence="1">
    <location>
        <begin position="162"/>
        <end position="175"/>
    </location>
</feature>
<gene>
    <name evidence="3" type="ORF">MAC_06652</name>
</gene>
<dbReference type="Pfam" id="PF22749">
    <property type="entry name" value="Arb2"/>
    <property type="match status" value="1"/>
</dbReference>
<dbReference type="PANTHER" id="PTHR21357">
    <property type="entry name" value="FAM172 FAMILY PROTEIN HOMOLOG CG10038"/>
    <property type="match status" value="1"/>
</dbReference>
<feature type="compositionally biased region" description="Acidic residues" evidence="1">
    <location>
        <begin position="225"/>
        <end position="234"/>
    </location>
</feature>
<dbReference type="Proteomes" id="UP000002499">
    <property type="component" value="Unassembled WGS sequence"/>
</dbReference>
<dbReference type="InterPro" id="IPR053858">
    <property type="entry name" value="Arb2_dom"/>
</dbReference>
<feature type="region of interest" description="Disordered" evidence="1">
    <location>
        <begin position="65"/>
        <end position="339"/>
    </location>
</feature>
<feature type="compositionally biased region" description="Polar residues" evidence="1">
    <location>
        <begin position="275"/>
        <end position="288"/>
    </location>
</feature>
<dbReference type="PANTHER" id="PTHR21357:SF4">
    <property type="entry name" value="FAM172 FAMILY PROTEIN HOMOLOG CG10038"/>
    <property type="match status" value="1"/>
</dbReference>
<dbReference type="InterPro" id="IPR039362">
    <property type="entry name" value="ATG29_sf"/>
</dbReference>
<dbReference type="InParanoid" id="E9E9V4"/>
<dbReference type="AlphaFoldDB" id="E9E9V4"/>
<reference evidence="3 4" key="1">
    <citation type="journal article" date="2011" name="PLoS Genet.">
        <title>Genome sequencing and comparative transcriptomics of the model entomopathogenic fungi Metarhizium anisopliae and M. acridum.</title>
        <authorList>
            <person name="Gao Q."/>
            <person name="Jin K."/>
            <person name="Ying S.H."/>
            <person name="Zhang Y."/>
            <person name="Xiao G."/>
            <person name="Shang Y."/>
            <person name="Duan Z."/>
            <person name="Hu X."/>
            <person name="Xie X.Q."/>
            <person name="Zhou G."/>
            <person name="Peng G."/>
            <person name="Luo Z."/>
            <person name="Huang W."/>
            <person name="Wang B."/>
            <person name="Fang W."/>
            <person name="Wang S."/>
            <person name="Zhong Y."/>
            <person name="Ma L.J."/>
            <person name="St Leger R.J."/>
            <person name="Zhao G.P."/>
            <person name="Pei Y."/>
            <person name="Feng M.G."/>
            <person name="Xia Y."/>
            <person name="Wang C."/>
        </authorList>
    </citation>
    <scope>NUCLEOTIDE SEQUENCE [LARGE SCALE GENOMIC DNA]</scope>
    <source>
        <strain evidence="3 4">CQMa 102</strain>
    </source>
</reference>
<dbReference type="GO" id="GO:0035197">
    <property type="term" value="F:siRNA binding"/>
    <property type="evidence" value="ECO:0007669"/>
    <property type="project" value="TreeGrafter"/>
</dbReference>